<dbReference type="Proteomes" id="UP000684084">
    <property type="component" value="Unassembled WGS sequence"/>
</dbReference>
<dbReference type="VEuPathDB" id="FungiDB:RhiirFUN_016987"/>
<evidence type="ECO:0008006" key="3">
    <source>
        <dbReference type="Google" id="ProtNLM"/>
    </source>
</evidence>
<sequence length="341" mass="40852">MDIIKENNLSVNIFKVNAHTDDSLNNYVDNIVSLAHNDQNLGINLNYNNFYDLPWIPIWNGIVIEKSLRKLITLTTNTKNLERFLNLNRNDKYRKCEIDWSIFFNNFLGEKQKLYTDFKESKIRRRKIQLMIEELPCIEQIKRTLFSLYKERFCPMCEEDEEDFNHIWFCEERREDMDDLISGVQNWLLLEINKILDPINHITLEHIKNLNDIWKLEVSEDHITFIDLIKGFFPFSLINFFKQLLSTKSKVEILSYNFRNEILDKSMIFWKVRCNKLNEIDRGLGIDKNVKKQHFGKEQFIDKTRKSKNKKYLNLQSLQSHIYFGGNTIDYYNIVDYGSVS</sequence>
<accession>A0A916E167</accession>
<name>A0A916E167_9GLOM</name>
<comment type="caution">
    <text evidence="1">The sequence shown here is derived from an EMBL/GenBank/DDBJ whole genome shotgun (WGS) entry which is preliminary data.</text>
</comment>
<dbReference type="AlphaFoldDB" id="A0A916E167"/>
<proteinExistence type="predicted"/>
<evidence type="ECO:0000313" key="1">
    <source>
        <dbReference type="EMBL" id="CAB5343348.1"/>
    </source>
</evidence>
<evidence type="ECO:0000313" key="2">
    <source>
        <dbReference type="Proteomes" id="UP000684084"/>
    </source>
</evidence>
<gene>
    <name evidence="1" type="ORF">CHRIB12_LOCUS3843</name>
</gene>
<dbReference type="EMBL" id="CAGKOT010000005">
    <property type="protein sequence ID" value="CAB5343348.1"/>
    <property type="molecule type" value="Genomic_DNA"/>
</dbReference>
<protein>
    <recommendedName>
        <fullName evidence="3">RNase H type-1 domain-containing protein</fullName>
    </recommendedName>
</protein>
<organism evidence="1 2">
    <name type="scientific">Rhizophagus irregularis</name>
    <dbReference type="NCBI Taxonomy" id="588596"/>
    <lineage>
        <taxon>Eukaryota</taxon>
        <taxon>Fungi</taxon>
        <taxon>Fungi incertae sedis</taxon>
        <taxon>Mucoromycota</taxon>
        <taxon>Glomeromycotina</taxon>
        <taxon>Glomeromycetes</taxon>
        <taxon>Glomerales</taxon>
        <taxon>Glomeraceae</taxon>
        <taxon>Rhizophagus</taxon>
    </lineage>
</organism>
<reference evidence="1" key="1">
    <citation type="submission" date="2020-05" db="EMBL/GenBank/DDBJ databases">
        <authorList>
            <person name="Rincon C."/>
            <person name="Sanders R I."/>
            <person name="Robbins C."/>
            <person name="Chaturvedi A."/>
        </authorList>
    </citation>
    <scope>NUCLEOTIDE SEQUENCE</scope>
    <source>
        <strain evidence="1">CHB12</strain>
    </source>
</reference>